<dbReference type="EMBL" id="FMVN01000003">
    <property type="protein sequence ID" value="SCY02929.1"/>
    <property type="molecule type" value="Genomic_DNA"/>
</dbReference>
<evidence type="ECO:0000256" key="3">
    <source>
        <dbReference type="PIRSR" id="PIRSR601613-1"/>
    </source>
</evidence>
<evidence type="ECO:0000259" key="4">
    <source>
        <dbReference type="Pfam" id="PF01593"/>
    </source>
</evidence>
<dbReference type="GO" id="GO:0004729">
    <property type="term" value="F:oxygen-dependent protoporphyrinogen oxidase activity"/>
    <property type="evidence" value="ECO:0007669"/>
    <property type="project" value="UniProtKB-EC"/>
</dbReference>
<accession>A0A098GIP6</accession>
<gene>
    <name evidence="5" type="ORF">LMI_3120</name>
    <name evidence="6" type="ORF">SAMN02982997_00652</name>
</gene>
<dbReference type="EMBL" id="LN614830">
    <property type="protein sequence ID" value="CEG62343.1"/>
    <property type="molecule type" value="Genomic_DNA"/>
</dbReference>
<reference evidence="7" key="1">
    <citation type="submission" date="2014-09" db="EMBL/GenBank/DDBJ databases">
        <authorList>
            <person name="Gomez-Valero L."/>
        </authorList>
    </citation>
    <scope>NUCLEOTIDE SEQUENCE [LARGE SCALE GENOMIC DNA]</scope>
    <source>
        <strain evidence="7">ATCC33218</strain>
    </source>
</reference>
<protein>
    <submittedName>
        <fullName evidence="5">Protoporphyrinogen oxidase</fullName>
        <ecNumber evidence="5">1.3.3.4</ecNumber>
    </submittedName>
</protein>
<dbReference type="InterPro" id="IPR036188">
    <property type="entry name" value="FAD/NAD-bd_sf"/>
</dbReference>
<dbReference type="OrthoDB" id="337830at2"/>
<dbReference type="InterPro" id="IPR002937">
    <property type="entry name" value="Amino_oxidase"/>
</dbReference>
<dbReference type="Gene3D" id="3.50.50.60">
    <property type="entry name" value="FAD/NAD(P)-binding domain"/>
    <property type="match status" value="1"/>
</dbReference>
<dbReference type="Proteomes" id="UP000182998">
    <property type="component" value="Unassembled WGS sequence"/>
</dbReference>
<dbReference type="SUPFAM" id="SSF51905">
    <property type="entry name" value="FAD/NAD(P)-binding domain"/>
    <property type="match status" value="1"/>
</dbReference>
<reference evidence="5" key="2">
    <citation type="submission" date="2014-09" db="EMBL/GenBank/DDBJ databases">
        <authorList>
            <person name="GOMEZ-VALERO Laura"/>
        </authorList>
    </citation>
    <scope>NUCLEOTIDE SEQUENCE</scope>
    <source>
        <strain evidence="5">ATCC33218</strain>
    </source>
</reference>
<evidence type="ECO:0000313" key="7">
    <source>
        <dbReference type="Proteomes" id="UP000032414"/>
    </source>
</evidence>
<dbReference type="PRINTS" id="PR00757">
    <property type="entry name" value="AMINEOXDASEF"/>
</dbReference>
<feature type="domain" description="Amine oxidase" evidence="4">
    <location>
        <begin position="13"/>
        <end position="389"/>
    </location>
</feature>
<feature type="binding site" evidence="3">
    <location>
        <position position="226"/>
    </location>
    <ligand>
        <name>FAD</name>
        <dbReference type="ChEBI" id="CHEBI:57692"/>
    </ligand>
</feature>
<dbReference type="KEGG" id="tmc:LMI_3120"/>
<dbReference type="InterPro" id="IPR001613">
    <property type="entry name" value="Flavin_amine_oxidase"/>
</dbReference>
<comment type="cofactor">
    <cofactor evidence="1">
        <name>FAD</name>
        <dbReference type="ChEBI" id="CHEBI:57692"/>
    </cofactor>
</comment>
<evidence type="ECO:0000256" key="1">
    <source>
        <dbReference type="ARBA" id="ARBA00001974"/>
    </source>
</evidence>
<dbReference type="PANTHER" id="PTHR42923:SF46">
    <property type="entry name" value="AMINE OXIDASE"/>
    <property type="match status" value="1"/>
</dbReference>
<keyword evidence="2 5" id="KW-0560">Oxidoreductase</keyword>
<proteinExistence type="predicted"/>
<dbReference type="InterPro" id="IPR050464">
    <property type="entry name" value="Zeta_carotene_desat/Oxidored"/>
</dbReference>
<dbReference type="PANTHER" id="PTHR42923">
    <property type="entry name" value="PROTOPORPHYRINOGEN OXIDASE"/>
    <property type="match status" value="1"/>
</dbReference>
<evidence type="ECO:0000313" key="8">
    <source>
        <dbReference type="Proteomes" id="UP000182998"/>
    </source>
</evidence>
<evidence type="ECO:0000313" key="6">
    <source>
        <dbReference type="EMBL" id="SCY02929.1"/>
    </source>
</evidence>
<feature type="binding site" evidence="3">
    <location>
        <begin position="33"/>
        <end position="34"/>
    </location>
    <ligand>
        <name>FAD</name>
        <dbReference type="ChEBI" id="CHEBI:57692"/>
    </ligand>
</feature>
<dbReference type="HOGENOM" id="CLU_051347_0_0_6"/>
<keyword evidence="8" id="KW-1185">Reference proteome</keyword>
<evidence type="ECO:0000313" key="5">
    <source>
        <dbReference type="EMBL" id="CEG62343.1"/>
    </source>
</evidence>
<dbReference type="EC" id="1.3.3.4" evidence="5"/>
<dbReference type="Pfam" id="PF01593">
    <property type="entry name" value="Amino_oxidase"/>
    <property type="match status" value="1"/>
</dbReference>
<feature type="binding site" evidence="3">
    <location>
        <position position="14"/>
    </location>
    <ligand>
        <name>FAD</name>
        <dbReference type="ChEBI" id="CHEBI:57692"/>
    </ligand>
</feature>
<dbReference type="STRING" id="451.B6N58_14350"/>
<sequence>MNQYDVVIIGAGFTGLTAGYVLAKQGKKVRIIEADDTPGGLAGTFEFADGVRIEKFYHHWFNNDLYVPELVNELGMQGDIITLPSRTGMYFNGKMWKLSTPMDLLRFTALSFVDRIRLGLLVYQVRMVKDWRSIEHLSIREWLESLCGKTVYKIVWEPLIQSKFSLFAEEVSAVWFWKKLVLRGSTRDKKGGEELAYFKGGFGRLAEALVTAIKNAGGKVSFNERVTGVTTHGNYLKSVVTNQGEIFGKQFLFTPSFSIIANIFDGVADPNWVKRLRRVKYLGNLCLVLRLKRSLSDIYWTNVNDPGFPFVGVIEHTNFDSPDNYNGTRIAFLSRYLAVEDPVWHYTEEQYLEFALQHLQRMFPELDRSWIIEYKLWRAEYAQPVTERNYSSYVPGSETPYKNALISTMAQIYPEDRGTNYAIREGRKIVELLNHSAKEVPELKEYELA</sequence>
<dbReference type="AlphaFoldDB" id="A0A098GIP6"/>
<name>A0A098GIP6_LEGMI</name>
<dbReference type="NCBIfam" id="NF005560">
    <property type="entry name" value="PRK07233.1"/>
    <property type="match status" value="1"/>
</dbReference>
<dbReference type="PATRIC" id="fig|451.8.peg.919"/>
<reference evidence="6 8" key="3">
    <citation type="submission" date="2016-10" db="EMBL/GenBank/DDBJ databases">
        <authorList>
            <person name="Varghese N."/>
            <person name="Submissions S."/>
        </authorList>
    </citation>
    <scope>NUCLEOTIDE SEQUENCE [LARGE SCALE GENOMIC DNA]</scope>
    <source>
        <strain evidence="6 8">ATCC 33218</strain>
    </source>
</reference>
<organism evidence="5 7">
    <name type="scientific">Legionella micdadei</name>
    <name type="common">Tatlockia micdadei</name>
    <dbReference type="NCBI Taxonomy" id="451"/>
    <lineage>
        <taxon>Bacteria</taxon>
        <taxon>Pseudomonadati</taxon>
        <taxon>Pseudomonadota</taxon>
        <taxon>Gammaproteobacteria</taxon>
        <taxon>Legionellales</taxon>
        <taxon>Legionellaceae</taxon>
        <taxon>Legionella</taxon>
    </lineage>
</organism>
<evidence type="ECO:0000256" key="2">
    <source>
        <dbReference type="ARBA" id="ARBA00023002"/>
    </source>
</evidence>
<dbReference type="Proteomes" id="UP000032414">
    <property type="component" value="Chromosome I"/>
</dbReference>